<evidence type="ECO:0000313" key="1">
    <source>
        <dbReference type="Proteomes" id="UP000887576"/>
    </source>
</evidence>
<dbReference type="Proteomes" id="UP000887576">
    <property type="component" value="Unplaced"/>
</dbReference>
<accession>A0AC34QHB6</accession>
<protein>
    <submittedName>
        <fullName evidence="2">G-protein coupled receptors family 1 profile domain-containing protein</fullName>
    </submittedName>
</protein>
<name>A0AC34QHB6_9BILA</name>
<evidence type="ECO:0000313" key="2">
    <source>
        <dbReference type="WBParaSite" id="JU765_v2.g16366.t1"/>
    </source>
</evidence>
<dbReference type="WBParaSite" id="JU765_v2.g16366.t1">
    <property type="protein sequence ID" value="JU765_v2.g16366.t1"/>
    <property type="gene ID" value="JU765_v2.g16366"/>
</dbReference>
<reference evidence="2" key="1">
    <citation type="submission" date="2022-11" db="UniProtKB">
        <authorList>
            <consortium name="WormBaseParasite"/>
        </authorList>
    </citation>
    <scope>IDENTIFICATION</scope>
</reference>
<proteinExistence type="predicted"/>
<sequence length="221" mass="25458">MTLGEFLSCTLVIYVEPLLKICIFAIVTLAISLNIIRFWELETNEFGNIQVSAIRYHIWYKIIQEGVIYGIIVYGFPALVLLSFNINTLKLIKLDQRNRCRLSSENRTALMTVFVFIIFVLCTTMAASIRLVIILAGNLFISKEYIWLVDLSNLLMNINALIMPIVCFIFTRGFRDLFFIVRYAPSGSEEHVACSLKCNKRLLNANVSKIRFNNTETLYQF</sequence>
<organism evidence="1 2">
    <name type="scientific">Panagrolaimus sp. JU765</name>
    <dbReference type="NCBI Taxonomy" id="591449"/>
    <lineage>
        <taxon>Eukaryota</taxon>
        <taxon>Metazoa</taxon>
        <taxon>Ecdysozoa</taxon>
        <taxon>Nematoda</taxon>
        <taxon>Chromadorea</taxon>
        <taxon>Rhabditida</taxon>
        <taxon>Tylenchina</taxon>
        <taxon>Panagrolaimomorpha</taxon>
        <taxon>Panagrolaimoidea</taxon>
        <taxon>Panagrolaimidae</taxon>
        <taxon>Panagrolaimus</taxon>
    </lineage>
</organism>